<accession>A0ABY3FM99</accession>
<feature type="transmembrane region" description="Helical" evidence="1">
    <location>
        <begin position="45"/>
        <end position="63"/>
    </location>
</feature>
<comment type="caution">
    <text evidence="2">The sequence shown here is derived from an EMBL/GenBank/DDBJ whole genome shotgun (WGS) entry which is preliminary data.</text>
</comment>
<evidence type="ECO:0008006" key="4">
    <source>
        <dbReference type="Google" id="ProtNLM"/>
    </source>
</evidence>
<sequence>MEPNKFEIQIKEQLNAREIKPSAMAWDKLDTMLSETEKQKTKFPWLYVAASFVGFLLIGTLFFDQKESVNLNQDNGVVFQDSKKQENNFTTADSLQNTNTLSNALKPNVQKGIVTPQYQASTQQKSLKLEKNELAAVQIKNSKNDSLTILVENNNLKKGTKNRYVSASGLLAEVSNTQLESSTNLQVNPKPIKSTTVNPQNLLSDVETEMNQTFRESAISKFNKNYNAIKTVLANRNYEKE</sequence>
<keyword evidence="1" id="KW-0812">Transmembrane</keyword>
<organism evidence="2 3">
    <name type="scientific">Flavobacterium tiangeerense</name>
    <dbReference type="NCBI Taxonomy" id="459471"/>
    <lineage>
        <taxon>Bacteria</taxon>
        <taxon>Pseudomonadati</taxon>
        <taxon>Bacteroidota</taxon>
        <taxon>Flavobacteriia</taxon>
        <taxon>Flavobacteriales</taxon>
        <taxon>Flavobacteriaceae</taxon>
        <taxon>Flavobacterium</taxon>
    </lineage>
</organism>
<gene>
    <name evidence="2" type="ORF">IQ05_00424</name>
</gene>
<reference evidence="2 3" key="1">
    <citation type="journal article" date="2015" name="Stand. Genomic Sci.">
        <title>Genomic Encyclopedia of Bacterial and Archaeal Type Strains, Phase III: the genomes of soil and plant-associated and newly described type strains.</title>
        <authorList>
            <person name="Whitman W.B."/>
            <person name="Woyke T."/>
            <person name="Klenk H.P."/>
            <person name="Zhou Y."/>
            <person name="Lilburn T.G."/>
            <person name="Beck B.J."/>
            <person name="De Vos P."/>
            <person name="Vandamme P."/>
            <person name="Eisen J.A."/>
            <person name="Garrity G."/>
            <person name="Hugenholtz P."/>
            <person name="Kyrpides N.C."/>
        </authorList>
    </citation>
    <scope>NUCLEOTIDE SEQUENCE [LARGE SCALE GENOMIC DNA]</scope>
    <source>
        <strain evidence="2 3">CGMCC 1.6847</strain>
    </source>
</reference>
<evidence type="ECO:0000256" key="1">
    <source>
        <dbReference type="SAM" id="Phobius"/>
    </source>
</evidence>
<keyword evidence="3" id="KW-1185">Reference proteome</keyword>
<proteinExistence type="predicted"/>
<evidence type="ECO:0000313" key="2">
    <source>
        <dbReference type="EMBL" id="TWI02190.1"/>
    </source>
</evidence>
<dbReference type="EMBL" id="VLKO01000002">
    <property type="protein sequence ID" value="TWI02190.1"/>
    <property type="molecule type" value="Genomic_DNA"/>
</dbReference>
<protein>
    <recommendedName>
        <fullName evidence="4">Anti-sigma factor</fullName>
    </recommendedName>
</protein>
<evidence type="ECO:0000313" key="3">
    <source>
        <dbReference type="Proteomes" id="UP000317519"/>
    </source>
</evidence>
<keyword evidence="1" id="KW-1133">Transmembrane helix</keyword>
<dbReference type="RefSeq" id="WP_144889337.1">
    <property type="nucleotide sequence ID" value="NZ_VLKO01000002.1"/>
</dbReference>
<name>A0ABY3FM99_9FLAO</name>
<keyword evidence="1" id="KW-0472">Membrane</keyword>
<dbReference type="Proteomes" id="UP000317519">
    <property type="component" value="Unassembled WGS sequence"/>
</dbReference>